<gene>
    <name evidence="2" type="ORF">AAND1436_LOCUS42662</name>
</gene>
<organism evidence="2">
    <name type="scientific">Alexandrium andersonii</name>
    <dbReference type="NCBI Taxonomy" id="327968"/>
    <lineage>
        <taxon>Eukaryota</taxon>
        <taxon>Sar</taxon>
        <taxon>Alveolata</taxon>
        <taxon>Dinophyceae</taxon>
        <taxon>Gonyaulacales</taxon>
        <taxon>Pyrocystaceae</taxon>
        <taxon>Alexandrium</taxon>
    </lineage>
</organism>
<proteinExistence type="predicted"/>
<dbReference type="AlphaFoldDB" id="A0A7S2N7A9"/>
<sequence length="307" mass="33953">MQPQSWARLVPAVALAAQLCLGYHTKLHSVLQQQATAASSSGAWAALVEAETDDRRFWGEQWSAMEAALLELQDVAGGVGAKGVALLQAEAGNATSAPSGTAHAGNASAIDHAEPKEEVSPLAGLKLNLNPKTTAELAPALAMLKALYEDGKERITQLNAREKQSKQRYEDMKKQHDTRLATIEARFKNGTLSAEFHKNETRDEMRIWNYWERVRERQHRQFHTSLKIQHGTMSKVKTMIDMYEKTMSGKASEAEVQKDLAKVTGAMPEVVLLQQAWRAQAPYFHEALTEVRTASAELEPLASPDLR</sequence>
<accession>A0A7S2N7A9</accession>
<evidence type="ECO:0000313" key="2">
    <source>
        <dbReference type="EMBL" id="CAD9524600.1"/>
    </source>
</evidence>
<protein>
    <submittedName>
        <fullName evidence="2">Uncharacterized protein</fullName>
    </submittedName>
</protein>
<feature type="coiled-coil region" evidence="1">
    <location>
        <begin position="141"/>
        <end position="186"/>
    </location>
</feature>
<dbReference type="EMBL" id="HBGQ01089403">
    <property type="protein sequence ID" value="CAD9524600.1"/>
    <property type="molecule type" value="Transcribed_RNA"/>
</dbReference>
<reference evidence="2" key="1">
    <citation type="submission" date="2021-01" db="EMBL/GenBank/DDBJ databases">
        <authorList>
            <person name="Corre E."/>
            <person name="Pelletier E."/>
            <person name="Niang G."/>
            <person name="Scheremetjew M."/>
            <person name="Finn R."/>
            <person name="Kale V."/>
            <person name="Holt S."/>
            <person name="Cochrane G."/>
            <person name="Meng A."/>
            <person name="Brown T."/>
            <person name="Cohen L."/>
        </authorList>
    </citation>
    <scope>NUCLEOTIDE SEQUENCE</scope>
    <source>
        <strain evidence="2">CCMP2222</strain>
    </source>
</reference>
<name>A0A7S2N7A9_9DINO</name>
<evidence type="ECO:0000256" key="1">
    <source>
        <dbReference type="SAM" id="Coils"/>
    </source>
</evidence>
<keyword evidence="1" id="KW-0175">Coiled coil</keyword>